<evidence type="ECO:0000256" key="3">
    <source>
        <dbReference type="SAM" id="Phobius"/>
    </source>
</evidence>
<dbReference type="AlphaFoldDB" id="A0AA35RH42"/>
<feature type="region of interest" description="Disordered" evidence="2">
    <location>
        <begin position="192"/>
        <end position="241"/>
    </location>
</feature>
<feature type="compositionally biased region" description="Acidic residues" evidence="2">
    <location>
        <begin position="139"/>
        <end position="157"/>
    </location>
</feature>
<feature type="compositionally biased region" description="Pro residues" evidence="2">
    <location>
        <begin position="194"/>
        <end position="222"/>
    </location>
</feature>
<comment type="caution">
    <text evidence="4">The sequence shown here is derived from an EMBL/GenBank/DDBJ whole genome shotgun (WGS) entry which is preliminary data.</text>
</comment>
<keyword evidence="3" id="KW-0812">Transmembrane</keyword>
<proteinExistence type="inferred from homology"/>
<evidence type="ECO:0000313" key="4">
    <source>
        <dbReference type="EMBL" id="CAI8010623.1"/>
    </source>
</evidence>
<evidence type="ECO:0000256" key="2">
    <source>
        <dbReference type="SAM" id="MobiDB-lite"/>
    </source>
</evidence>
<reference evidence="4" key="1">
    <citation type="submission" date="2023-03" db="EMBL/GenBank/DDBJ databases">
        <authorList>
            <person name="Steffen K."/>
            <person name="Cardenas P."/>
        </authorList>
    </citation>
    <scope>NUCLEOTIDE SEQUENCE</scope>
</reference>
<feature type="transmembrane region" description="Helical" evidence="3">
    <location>
        <begin position="900"/>
        <end position="918"/>
    </location>
</feature>
<dbReference type="PANTHER" id="PTHR14215:SF0">
    <property type="entry name" value="WH2 DOMAIN-CONTAINING PROTEIN"/>
    <property type="match status" value="1"/>
</dbReference>
<protein>
    <submittedName>
        <fullName evidence="4">Uncharacterized protein</fullName>
    </submittedName>
</protein>
<dbReference type="GO" id="GO:0005739">
    <property type="term" value="C:mitochondrion"/>
    <property type="evidence" value="ECO:0007669"/>
    <property type="project" value="TreeGrafter"/>
</dbReference>
<keyword evidence="3" id="KW-1133">Transmembrane helix</keyword>
<evidence type="ECO:0000256" key="1">
    <source>
        <dbReference type="ARBA" id="ARBA00005807"/>
    </source>
</evidence>
<evidence type="ECO:0000313" key="5">
    <source>
        <dbReference type="Proteomes" id="UP001174909"/>
    </source>
</evidence>
<dbReference type="PANTHER" id="PTHR14215">
    <property type="entry name" value="PROTEIN OF UNKNOWN FUNCTION DUF729"/>
    <property type="match status" value="1"/>
</dbReference>
<keyword evidence="3" id="KW-0472">Membrane</keyword>
<feature type="transmembrane region" description="Helical" evidence="3">
    <location>
        <begin position="721"/>
        <end position="744"/>
    </location>
</feature>
<feature type="transmembrane region" description="Helical" evidence="3">
    <location>
        <begin position="930"/>
        <end position="949"/>
    </location>
</feature>
<feature type="transmembrane region" description="Helical" evidence="3">
    <location>
        <begin position="665"/>
        <end position="687"/>
    </location>
</feature>
<comment type="similarity">
    <text evidence="1">Belongs to the MTFR1 family.</text>
</comment>
<dbReference type="Proteomes" id="UP001174909">
    <property type="component" value="Unassembled WGS sequence"/>
</dbReference>
<feature type="compositionally biased region" description="Acidic residues" evidence="2">
    <location>
        <begin position="1009"/>
        <end position="1021"/>
    </location>
</feature>
<keyword evidence="5" id="KW-1185">Reference proteome</keyword>
<dbReference type="GO" id="GO:0009060">
    <property type="term" value="P:aerobic respiration"/>
    <property type="evidence" value="ECO:0007669"/>
    <property type="project" value="TreeGrafter"/>
</dbReference>
<feature type="region of interest" description="Disordered" evidence="2">
    <location>
        <begin position="130"/>
        <end position="163"/>
    </location>
</feature>
<feature type="transmembrane region" description="Helical" evidence="3">
    <location>
        <begin position="844"/>
        <end position="862"/>
    </location>
</feature>
<feature type="region of interest" description="Disordered" evidence="2">
    <location>
        <begin position="1005"/>
        <end position="1028"/>
    </location>
</feature>
<feature type="transmembrane region" description="Helical" evidence="3">
    <location>
        <begin position="593"/>
        <end position="612"/>
    </location>
</feature>
<feature type="transmembrane region" description="Helical" evidence="3">
    <location>
        <begin position="868"/>
        <end position="888"/>
    </location>
</feature>
<gene>
    <name evidence="4" type="ORF">GBAR_LOCUS6974</name>
</gene>
<feature type="transmembrane region" description="Helical" evidence="3">
    <location>
        <begin position="560"/>
        <end position="581"/>
    </location>
</feature>
<dbReference type="EMBL" id="CASHTH010001049">
    <property type="protein sequence ID" value="CAI8010623.1"/>
    <property type="molecule type" value="Genomic_DNA"/>
</dbReference>
<dbReference type="GO" id="GO:0000266">
    <property type="term" value="P:mitochondrial fission"/>
    <property type="evidence" value="ECO:0007669"/>
    <property type="project" value="TreeGrafter"/>
</dbReference>
<feature type="transmembrane region" description="Helical" evidence="3">
    <location>
        <begin position="780"/>
        <end position="802"/>
    </location>
</feature>
<organism evidence="4 5">
    <name type="scientific">Geodia barretti</name>
    <name type="common">Barrett's horny sponge</name>
    <dbReference type="NCBI Taxonomy" id="519541"/>
    <lineage>
        <taxon>Eukaryota</taxon>
        <taxon>Metazoa</taxon>
        <taxon>Porifera</taxon>
        <taxon>Demospongiae</taxon>
        <taxon>Heteroscleromorpha</taxon>
        <taxon>Tetractinellida</taxon>
        <taxon>Astrophorina</taxon>
        <taxon>Geodiidae</taxon>
        <taxon>Geodia</taxon>
    </lineage>
</organism>
<sequence length="1052" mass="118433">MHTVFECHVTIQPHLIGQFKSAVFICEPVDPGGGSTSPRAFSANSLLFYLSPTHSTKAAMSVTCTCKFGHDSSRSVVRQIGVRIPLDTGRRVHIQVPWYSDGNADTPSQPDAGLTLTSYLSYEGEEGRGWKDWEAGDVGSDDSGMEATLDGEEEDTGTEQKQEAMEKISALESELARLKAQIAVYALSEESNIPPAPPAPPPPPIAPPPPPPSFSTPAPPSRVPLLSRGVRGNPAATPTHPNFSHVLQDIGSVKLRSVPSIVRIPSLLSLPILHLLSVSKGGDNIGLAWRNFSTSKRCHVQIVSRRDSDEKKGPGELRPVWELSKQRILRMKVFLFVFPTMALYCCTTGSQLHHNIIQKNISVIPGKLENVSNISFNNDNFSVSYEGSGTLVGVSRFKDDNDIYVGITVYGTANNSNVTQVTINNGTLLYDIRIHILDCPLGLYTNRNGVCVCPPAVAEEFKTLPGINCDNSTFKARVFFGYCIDQHKLLVVRCPLAIPHSSDSKASVYTPIDRSRDFCRIFNRNGKFCSSCINNYGISVYSDTFECIQCNKPDHHWRAIVSYLAIEIIPSTLFFLFILYFHIVVTCGPANGYIFFAQTMTTPFEVIFLQYIVQMFFKPLGDHYLPQGMVQSVIIPYSMWNLDFHRILGKSAKFCLSDSLRPMDILALHYVSALYPFLLLVVCYIVIELQAMNFRPVIWMLKIICFPCMRWQRVWKAKVSILDTFATYVLLTYYKVMYVTFLLLSTTKTNHITLGGHAKQDRVVFVDPSIDIYSTKHLPFLFLAVTVLLTFGLFPPLLLILYQFKTCYSFLERARLKRPGLEQFVLAFQGCYKDGTNGSPDRRFFAGLYFVFRLVMVMLMTMPDDSLIVFGFKTVACITFLCACAAAQPYKKKKYTVIDCTFFSFLAIISAFQYYIYVLLQETEKFSRDILVNQLLMYLPLIYMIMYVARRLFLCFKNRDSNPYLLLNDGELKDTLSDDREGNRQPVNIDISPRQSITRTEVSIAELSQENESEGESEEAESSPLMGKRREMKIFSQHAATESAEYCLTRNT</sequence>
<accession>A0AA35RH42</accession>
<dbReference type="InterPro" id="IPR007972">
    <property type="entry name" value="Mtfr1"/>
</dbReference>
<name>A0AA35RH42_GEOBA</name>